<accession>A0A6A3B6F2</accession>
<feature type="compositionally biased region" description="Basic and acidic residues" evidence="7">
    <location>
        <begin position="20"/>
        <end position="49"/>
    </location>
</feature>
<keyword evidence="6" id="KW-0539">Nucleus</keyword>
<dbReference type="InterPro" id="IPR044198">
    <property type="entry name" value="DEK"/>
</dbReference>
<comment type="caution">
    <text evidence="9">The sequence shown here is derived from an EMBL/GenBank/DDBJ whole genome shotgun (WGS) entry which is preliminary data.</text>
</comment>
<feature type="compositionally biased region" description="Acidic residues" evidence="7">
    <location>
        <begin position="73"/>
        <end position="84"/>
    </location>
</feature>
<feature type="region of interest" description="Disordered" evidence="7">
    <location>
        <begin position="266"/>
        <end position="473"/>
    </location>
</feature>
<dbReference type="GO" id="GO:0005730">
    <property type="term" value="C:nucleolus"/>
    <property type="evidence" value="ECO:0007669"/>
    <property type="project" value="UniProtKB-SubCell"/>
</dbReference>
<dbReference type="GO" id="GO:0006325">
    <property type="term" value="P:chromatin organization"/>
    <property type="evidence" value="ECO:0007669"/>
    <property type="project" value="UniProtKB-KW"/>
</dbReference>
<dbReference type="Proteomes" id="UP000436088">
    <property type="component" value="Unassembled WGS sequence"/>
</dbReference>
<evidence type="ECO:0000313" key="9">
    <source>
        <dbReference type="EMBL" id="KAE8710619.1"/>
    </source>
</evidence>
<feature type="compositionally biased region" description="Basic and acidic residues" evidence="7">
    <location>
        <begin position="371"/>
        <end position="380"/>
    </location>
</feature>
<keyword evidence="10" id="KW-1185">Reference proteome</keyword>
<feature type="compositionally biased region" description="Basic and acidic residues" evidence="7">
    <location>
        <begin position="464"/>
        <end position="473"/>
    </location>
</feature>
<dbReference type="GO" id="GO:0042393">
    <property type="term" value="F:histone binding"/>
    <property type="evidence" value="ECO:0007669"/>
    <property type="project" value="TreeGrafter"/>
</dbReference>
<dbReference type="Pfam" id="PF08766">
    <property type="entry name" value="DEK_C"/>
    <property type="match status" value="1"/>
</dbReference>
<comment type="subcellular location">
    <subcellularLocation>
        <location evidence="1">Nucleus</location>
        <location evidence="1">Nucleolus</location>
    </subcellularLocation>
</comment>
<feature type="compositionally biased region" description="Basic and acidic residues" evidence="7">
    <location>
        <begin position="119"/>
        <end position="128"/>
    </location>
</feature>
<feature type="compositionally biased region" description="Low complexity" evidence="7">
    <location>
        <begin position="131"/>
        <end position="144"/>
    </location>
</feature>
<protein>
    <submittedName>
        <fullName evidence="9">DEK domain-containing chromatin associated protein, putative isoform 3</fullName>
    </submittedName>
</protein>
<keyword evidence="2" id="KW-0156">Chromatin regulator</keyword>
<dbReference type="GO" id="GO:0003677">
    <property type="term" value="F:DNA binding"/>
    <property type="evidence" value="ECO:0007669"/>
    <property type="project" value="UniProtKB-KW"/>
</dbReference>
<evidence type="ECO:0000313" key="10">
    <source>
        <dbReference type="Proteomes" id="UP000436088"/>
    </source>
</evidence>
<feature type="compositionally biased region" description="Acidic residues" evidence="7">
    <location>
        <begin position="525"/>
        <end position="538"/>
    </location>
</feature>
<dbReference type="EMBL" id="VEPZ02000927">
    <property type="protein sequence ID" value="KAE8710619.1"/>
    <property type="molecule type" value="Genomic_DNA"/>
</dbReference>
<evidence type="ECO:0000256" key="2">
    <source>
        <dbReference type="ARBA" id="ARBA00022853"/>
    </source>
</evidence>
<gene>
    <name evidence="9" type="ORF">F3Y22_tig00110319pilonHSYRG00011</name>
</gene>
<dbReference type="OrthoDB" id="370884at2759"/>
<evidence type="ECO:0000256" key="1">
    <source>
        <dbReference type="ARBA" id="ARBA00004604"/>
    </source>
</evidence>
<keyword evidence="3" id="KW-0805">Transcription regulation</keyword>
<keyword evidence="4" id="KW-0238">DNA-binding</keyword>
<keyword evidence="5" id="KW-0804">Transcription</keyword>
<feature type="compositionally biased region" description="Basic and acidic residues" evidence="7">
    <location>
        <begin position="1"/>
        <end position="12"/>
    </location>
</feature>
<feature type="region of interest" description="Disordered" evidence="7">
    <location>
        <begin position="1"/>
        <end position="147"/>
    </location>
</feature>
<dbReference type="AlphaFoldDB" id="A0A6A3B6F2"/>
<reference evidence="9" key="1">
    <citation type="submission" date="2019-09" db="EMBL/GenBank/DDBJ databases">
        <title>Draft genome information of white flower Hibiscus syriacus.</title>
        <authorList>
            <person name="Kim Y.-M."/>
        </authorList>
    </citation>
    <scope>NUCLEOTIDE SEQUENCE [LARGE SCALE GENOMIC DNA]</scope>
    <source>
        <strain evidence="9">YM2019G1</strain>
    </source>
</reference>
<evidence type="ECO:0000256" key="7">
    <source>
        <dbReference type="SAM" id="MobiDB-lite"/>
    </source>
</evidence>
<sequence length="552" mass="60720">MAKETLDEKKTEEEEATPVKGKDEEKIEKGNGEECKEVSVKNDSQKTEETMEVDEKEEEEKVKEEEVEKEEEKEVEEEEEDSGDEGTKSAKGSGRKGSSRKPSRGSAEKKEPVTPSSDRPTRERKVVERYSAPSVARSSSAKSFSIEKGRGTQLKDIPNVAFKLSKRKADDNLQMLHVILFGKKAKPYSLKRNIGQFSGYVWVENEQEKPKAKVREKIEKCVKEKLVDFCDLLNIPIAKATVRKEEVSAKLLEFLESPHATTDILLADKEEKGKKRKAIPSKNIGSGEASDTSAKRQRAPQGGEKHKRSSKAEEEDVGKVESPVSRDSHEDDADTTPKEENDDEETKSEKEEEPKKSSEKSTSKKTATESPESKSKDKSTPGKKVTPAKSSKKSPGSTSKKDVSDGGTSGSKSKGSASKKSKVEKESSKGGSTKDKVVGKKQTNKSTEKVSAKSQGKGKSGKKPKPEPTREEIHDVVVDVLKKVDFNTATLSDILRQLGAHFGLDLMHRKAEVKDIITEVINNMTDEDEEGEESEENADTGGGADKDSDGDD</sequence>
<dbReference type="FunFam" id="1.10.10.60:FF:000220">
    <property type="entry name" value="DEK domain-containing chromatin associated protein"/>
    <property type="match status" value="1"/>
</dbReference>
<dbReference type="InterPro" id="IPR014876">
    <property type="entry name" value="DEK_C"/>
</dbReference>
<name>A0A6A3B6F2_HIBSY</name>
<evidence type="ECO:0000256" key="6">
    <source>
        <dbReference type="ARBA" id="ARBA00023242"/>
    </source>
</evidence>
<feature type="compositionally biased region" description="Basic and acidic residues" evidence="7">
    <location>
        <begin position="324"/>
        <end position="339"/>
    </location>
</feature>
<dbReference type="GO" id="GO:2000779">
    <property type="term" value="P:regulation of double-strand break repair"/>
    <property type="evidence" value="ECO:0007669"/>
    <property type="project" value="TreeGrafter"/>
</dbReference>
<feature type="region of interest" description="Disordered" evidence="7">
    <location>
        <begin position="523"/>
        <end position="552"/>
    </location>
</feature>
<evidence type="ECO:0000256" key="4">
    <source>
        <dbReference type="ARBA" id="ARBA00023125"/>
    </source>
</evidence>
<feature type="compositionally biased region" description="Basic and acidic residues" evidence="7">
    <location>
        <begin position="59"/>
        <end position="72"/>
    </location>
</feature>
<proteinExistence type="predicted"/>
<organism evidence="9 10">
    <name type="scientific">Hibiscus syriacus</name>
    <name type="common">Rose of Sharon</name>
    <dbReference type="NCBI Taxonomy" id="106335"/>
    <lineage>
        <taxon>Eukaryota</taxon>
        <taxon>Viridiplantae</taxon>
        <taxon>Streptophyta</taxon>
        <taxon>Embryophyta</taxon>
        <taxon>Tracheophyta</taxon>
        <taxon>Spermatophyta</taxon>
        <taxon>Magnoliopsida</taxon>
        <taxon>eudicotyledons</taxon>
        <taxon>Gunneridae</taxon>
        <taxon>Pentapetalae</taxon>
        <taxon>rosids</taxon>
        <taxon>malvids</taxon>
        <taxon>Malvales</taxon>
        <taxon>Malvaceae</taxon>
        <taxon>Malvoideae</taxon>
        <taxon>Hibiscus</taxon>
    </lineage>
</organism>
<dbReference type="Gene3D" id="1.10.10.60">
    <property type="entry name" value="Homeodomain-like"/>
    <property type="match status" value="1"/>
</dbReference>
<evidence type="ECO:0000256" key="5">
    <source>
        <dbReference type="ARBA" id="ARBA00023163"/>
    </source>
</evidence>
<feature type="compositionally biased region" description="Basic and acidic residues" evidence="7">
    <location>
        <begin position="347"/>
        <end position="362"/>
    </location>
</feature>
<dbReference type="PANTHER" id="PTHR13468">
    <property type="entry name" value="DEK PROTEIN"/>
    <property type="match status" value="1"/>
</dbReference>
<feature type="domain" description="DEK-C" evidence="8">
    <location>
        <begin position="467"/>
        <end position="522"/>
    </location>
</feature>
<evidence type="ECO:0000256" key="3">
    <source>
        <dbReference type="ARBA" id="ARBA00023015"/>
    </source>
</evidence>
<evidence type="ECO:0000259" key="8">
    <source>
        <dbReference type="PROSITE" id="PS51998"/>
    </source>
</evidence>
<dbReference type="PROSITE" id="PS51998">
    <property type="entry name" value="DEK_C"/>
    <property type="match status" value="1"/>
</dbReference>
<feature type="compositionally biased region" description="Basic residues" evidence="7">
    <location>
        <begin position="93"/>
        <end position="103"/>
    </location>
</feature>
<dbReference type="SUPFAM" id="SSF109715">
    <property type="entry name" value="DEK C-terminal domain"/>
    <property type="match status" value="1"/>
</dbReference>
<dbReference type="PANTHER" id="PTHR13468:SF1">
    <property type="entry name" value="PROTEIN DEK"/>
    <property type="match status" value="1"/>
</dbReference>
<feature type="compositionally biased region" description="Basic and acidic residues" evidence="7">
    <location>
        <begin position="421"/>
        <end position="438"/>
    </location>
</feature>